<proteinExistence type="predicted"/>
<evidence type="ECO:0000313" key="3">
    <source>
        <dbReference type="WBParaSite" id="PTRK_0001794100.1"/>
    </source>
</evidence>
<name>A0A0N5A7G1_PARTI</name>
<feature type="chain" id="PRO_5005893012" evidence="1">
    <location>
        <begin position="21"/>
        <end position="94"/>
    </location>
</feature>
<accession>A0A0N5A7G1</accession>
<keyword evidence="1" id="KW-0732">Signal</keyword>
<feature type="signal peptide" evidence="1">
    <location>
        <begin position="1"/>
        <end position="20"/>
    </location>
</feature>
<evidence type="ECO:0000313" key="2">
    <source>
        <dbReference type="Proteomes" id="UP000038045"/>
    </source>
</evidence>
<reference evidence="3" key="1">
    <citation type="submission" date="2017-02" db="UniProtKB">
        <authorList>
            <consortium name="WormBaseParasite"/>
        </authorList>
    </citation>
    <scope>IDENTIFICATION</scope>
</reference>
<sequence length="94" mass="11589">MNLKFIVFALLLIIFDVLECQNYKKYKRRNYRKGKMNRKHNNEVIYDNYDNDYDYKINDGNYDKNSYYKDIYRDTIEALYPKNDKPRRLGYGGF</sequence>
<dbReference type="Proteomes" id="UP000038045">
    <property type="component" value="Unplaced"/>
</dbReference>
<dbReference type="WBParaSite" id="PTRK_0001794100.1">
    <property type="protein sequence ID" value="PTRK_0001794100.1"/>
    <property type="gene ID" value="PTRK_0001794100"/>
</dbReference>
<dbReference type="AlphaFoldDB" id="A0A0N5A7G1"/>
<evidence type="ECO:0000256" key="1">
    <source>
        <dbReference type="SAM" id="SignalP"/>
    </source>
</evidence>
<organism evidence="2 3">
    <name type="scientific">Parastrongyloides trichosuri</name>
    <name type="common">Possum-specific nematode worm</name>
    <dbReference type="NCBI Taxonomy" id="131310"/>
    <lineage>
        <taxon>Eukaryota</taxon>
        <taxon>Metazoa</taxon>
        <taxon>Ecdysozoa</taxon>
        <taxon>Nematoda</taxon>
        <taxon>Chromadorea</taxon>
        <taxon>Rhabditida</taxon>
        <taxon>Tylenchina</taxon>
        <taxon>Panagrolaimomorpha</taxon>
        <taxon>Strongyloidoidea</taxon>
        <taxon>Strongyloididae</taxon>
        <taxon>Parastrongyloides</taxon>
    </lineage>
</organism>
<keyword evidence="2" id="KW-1185">Reference proteome</keyword>
<protein>
    <submittedName>
        <fullName evidence="3">Fam-c protein</fullName>
    </submittedName>
</protein>